<evidence type="ECO:0000259" key="2">
    <source>
        <dbReference type="PROSITE" id="PS51677"/>
    </source>
</evidence>
<comment type="caution">
    <text evidence="3">The sequence shown here is derived from an EMBL/GenBank/DDBJ whole genome shotgun (WGS) entry which is preliminary data.</text>
</comment>
<dbReference type="InterPro" id="IPR002509">
    <property type="entry name" value="NODB_dom"/>
</dbReference>
<keyword evidence="4" id="KW-1185">Reference proteome</keyword>
<dbReference type="SUPFAM" id="SSF56112">
    <property type="entry name" value="Protein kinase-like (PK-like)"/>
    <property type="match status" value="1"/>
</dbReference>
<evidence type="ECO:0000313" key="4">
    <source>
        <dbReference type="Proteomes" id="UP000622797"/>
    </source>
</evidence>
<dbReference type="PANTHER" id="PTHR47561">
    <property type="entry name" value="POLYSACCHARIDE DEACETYLASE FAMILY PROTEIN (AFU_ORTHOLOGUE AFUA_6G05030)"/>
    <property type="match status" value="1"/>
</dbReference>
<dbReference type="InterPro" id="IPR037950">
    <property type="entry name" value="PgdA-like"/>
</dbReference>
<dbReference type="CDD" id="cd05233">
    <property type="entry name" value="SDR_c"/>
    <property type="match status" value="1"/>
</dbReference>
<organism evidence="3 4">
    <name type="scientific">Fusarium sarcochroum</name>
    <dbReference type="NCBI Taxonomy" id="1208366"/>
    <lineage>
        <taxon>Eukaryota</taxon>
        <taxon>Fungi</taxon>
        <taxon>Dikarya</taxon>
        <taxon>Ascomycota</taxon>
        <taxon>Pezizomycotina</taxon>
        <taxon>Sordariomycetes</taxon>
        <taxon>Hypocreomycetidae</taxon>
        <taxon>Hypocreales</taxon>
        <taxon>Nectriaceae</taxon>
        <taxon>Fusarium</taxon>
        <taxon>Fusarium lateritium species complex</taxon>
    </lineage>
</organism>
<dbReference type="SUPFAM" id="SSF51735">
    <property type="entry name" value="NAD(P)-binding Rossmann-fold domains"/>
    <property type="match status" value="1"/>
</dbReference>
<reference evidence="3" key="2">
    <citation type="submission" date="2020-05" db="EMBL/GenBank/DDBJ databases">
        <authorList>
            <person name="Kim H.-S."/>
            <person name="Proctor R.H."/>
            <person name="Brown D.W."/>
        </authorList>
    </citation>
    <scope>NUCLEOTIDE SEQUENCE</scope>
    <source>
        <strain evidence="3">NRRL 20472</strain>
    </source>
</reference>
<dbReference type="Gene3D" id="3.40.50.720">
    <property type="entry name" value="NAD(P)-binding Rossmann-like Domain"/>
    <property type="match status" value="1"/>
</dbReference>
<dbReference type="AlphaFoldDB" id="A0A8H4U2M1"/>
<reference evidence="3" key="1">
    <citation type="journal article" date="2020" name="BMC Genomics">
        <title>Correction to: Identification and distribution of gene clusters required for synthesis of sphingolipid metabolism inhibitors in diverse species of the filamentous fungus Fusarium.</title>
        <authorList>
            <person name="Kim H.S."/>
            <person name="Lohmar J.M."/>
            <person name="Busman M."/>
            <person name="Brown D.W."/>
            <person name="Naumann T.A."/>
            <person name="Divon H.H."/>
            <person name="Lysoe E."/>
            <person name="Uhlig S."/>
            <person name="Proctor R.H."/>
        </authorList>
    </citation>
    <scope>NUCLEOTIDE SEQUENCE</scope>
    <source>
        <strain evidence="3">NRRL 20472</strain>
    </source>
</reference>
<dbReference type="InterPro" id="IPR002347">
    <property type="entry name" value="SDR_fam"/>
</dbReference>
<dbReference type="CDD" id="cd10938">
    <property type="entry name" value="CE4_HpPgdA_like"/>
    <property type="match status" value="1"/>
</dbReference>
<dbReference type="PANTHER" id="PTHR47561:SF2">
    <property type="entry name" value="HYPOTHETICAL POLYSACCHARIDE DEACETYLASE (EUROFUNG)"/>
    <property type="match status" value="1"/>
</dbReference>
<dbReference type="SUPFAM" id="SSF88713">
    <property type="entry name" value="Glycoside hydrolase/deacetylase"/>
    <property type="match status" value="1"/>
</dbReference>
<dbReference type="InterPro" id="IPR002575">
    <property type="entry name" value="Aminoglycoside_PTrfase"/>
</dbReference>
<name>A0A8H4U2M1_9HYPO</name>
<feature type="region of interest" description="Disordered" evidence="1">
    <location>
        <begin position="1"/>
        <end position="28"/>
    </location>
</feature>
<dbReference type="InterPro" id="IPR011330">
    <property type="entry name" value="Glyco_hydro/deAcase_b/a-brl"/>
</dbReference>
<dbReference type="Pfam" id="PF01522">
    <property type="entry name" value="Polysacc_deac_1"/>
    <property type="match status" value="1"/>
</dbReference>
<evidence type="ECO:0000256" key="1">
    <source>
        <dbReference type="SAM" id="MobiDB-lite"/>
    </source>
</evidence>
<dbReference type="Gene3D" id="3.20.20.370">
    <property type="entry name" value="Glycoside hydrolase/deacetylase"/>
    <property type="match status" value="1"/>
</dbReference>
<dbReference type="Gene3D" id="3.90.1200.10">
    <property type="match status" value="1"/>
</dbReference>
<dbReference type="InterPro" id="IPR036291">
    <property type="entry name" value="NAD(P)-bd_dom_sf"/>
</dbReference>
<evidence type="ECO:0000313" key="3">
    <source>
        <dbReference type="EMBL" id="KAF4968623.1"/>
    </source>
</evidence>
<dbReference type="Pfam" id="PF13561">
    <property type="entry name" value="adh_short_C2"/>
    <property type="match status" value="1"/>
</dbReference>
<feature type="domain" description="NodB homology" evidence="2">
    <location>
        <begin position="677"/>
        <end position="971"/>
    </location>
</feature>
<sequence length="971" mass="107772">MNDAPYHANQDPRMAPSATVPSPTVSLDSLPSKSNEVFQYSSFFSRNDGHPLPTLPKVLAASAVQNSSEDHEKANPPPVFFESLGLAVKFGRDETDRVSEGQCFWALGRLLPEVPVPEIYGWSTEDGYVLLYMEMVKGATVEKRWPSMTEDEKTSFWGTLESVVSNLRTLSQDPDDRFLGRIDRGPYYDISITNSNRPPAGPFASVKGFHDWLSIMIRQGIEEHWPGMKPEDIPDPYRGMLPNDAQVFFTHADLHPSNIIVSSESPSTIVALIDWEQSGWYPDYWEFYQEMMKTFERVDQSAMKELKIMSNMAAQAVHVAPLQPIASSFLFENRPSYSLLFYFKMANNISSSFLAIEGCHVFVTGGSGGVGVAVIKEFLANGCKVTSFDKSALDVGALAISDEQANRLHQASGDLRDESSIAEGFQTAVDKFGPPHILIANAGITDESSHPPIWEIDVEKWDNVNTVNVQGTFLTIKHFLITIQNSQKLSNQELDNVSIVVTGSETGVFGQEGHVEYACGKAGLQYGLVKSVKNEIVRLNSRARINAVAPGWINTPLIGDRLDDPKERWAEAEATVAIRKVAEPSDVARCMAFLASHRVAGHITGQCISVDGGQEGRLLWREARSPTQTLEPKPSMPPQIILASKSGKPRRLRICLSVDFDAVSGLLGTGHSPDNNLADYSSGIFGGNVGIGRLLKVFQKHDISKDTTWFIPGHSMETFPTQTRAIVDSGAEIGLHGYCHESAYSMTEEQERDVLLKSMELAEKLCNGKKAVGYRAPLYEIKESTVNLLQEHGFLYDSSLNSHDCLPYFLPKPFEGIRPTVPDYEKPASTWMKPLIIPDQPEVGSRAANDSLVEIPASWYTEDATPMCFYSHLPNTQGYVSVKVMEKMWLDRFEWIWENESWLSEGPSAGFGSVFPLILHPECAGRSHIIGMIDKFVSKLKAKMDQAPIGEITFETMEYIARGWKGRTNSE</sequence>
<dbReference type="Pfam" id="PF01636">
    <property type="entry name" value="APH"/>
    <property type="match status" value="1"/>
</dbReference>
<protein>
    <recommendedName>
        <fullName evidence="2">NodB homology domain-containing protein</fullName>
    </recommendedName>
</protein>
<accession>A0A8H4U2M1</accession>
<dbReference type="PROSITE" id="PS51677">
    <property type="entry name" value="NODB"/>
    <property type="match status" value="1"/>
</dbReference>
<feature type="compositionally biased region" description="Polar residues" evidence="1">
    <location>
        <begin position="19"/>
        <end position="28"/>
    </location>
</feature>
<dbReference type="PRINTS" id="PR00081">
    <property type="entry name" value="GDHRDH"/>
</dbReference>
<dbReference type="Proteomes" id="UP000622797">
    <property type="component" value="Unassembled WGS sequence"/>
</dbReference>
<dbReference type="EMBL" id="JABEXW010000192">
    <property type="protein sequence ID" value="KAF4968623.1"/>
    <property type="molecule type" value="Genomic_DNA"/>
</dbReference>
<gene>
    <name evidence="3" type="ORF">FSARC_3998</name>
</gene>
<dbReference type="GO" id="GO:0005975">
    <property type="term" value="P:carbohydrate metabolic process"/>
    <property type="evidence" value="ECO:0007669"/>
    <property type="project" value="InterPro"/>
</dbReference>
<dbReference type="InterPro" id="IPR011009">
    <property type="entry name" value="Kinase-like_dom_sf"/>
</dbReference>
<dbReference type="OrthoDB" id="5404599at2759"/>
<dbReference type="GO" id="GO:0016810">
    <property type="term" value="F:hydrolase activity, acting on carbon-nitrogen (but not peptide) bonds"/>
    <property type="evidence" value="ECO:0007669"/>
    <property type="project" value="InterPro"/>
</dbReference>
<proteinExistence type="predicted"/>